<sequence>MPWLFIATESTTAAIRDQLVFFVSNRVFGVAVGAALGAVLGAVLDAVLDAALGVAAGQVGVACLFSARWRFLVEEQQQLRKEDKYRRLATITLSFLMSGKSPPSKSSVSGHRVAATRKSSPEALNDSEPQRLHDINQDLWQKTFHPDTLSHYNSTSPPEPAPTGPEFENEPNQDTASAQVQSPQYVN</sequence>
<dbReference type="AlphaFoldDB" id="A0A8H5N078"/>
<keyword evidence="2" id="KW-1133">Transmembrane helix</keyword>
<feature type="transmembrane region" description="Helical" evidence="2">
    <location>
        <begin position="50"/>
        <end position="71"/>
    </location>
</feature>
<keyword evidence="4" id="KW-1185">Reference proteome</keyword>
<feature type="compositionally biased region" description="Polar residues" evidence="1">
    <location>
        <begin position="170"/>
        <end position="187"/>
    </location>
</feature>
<feature type="transmembrane region" description="Helical" evidence="2">
    <location>
        <begin position="20"/>
        <end position="44"/>
    </location>
</feature>
<protein>
    <submittedName>
        <fullName evidence="3">Uncharacterized protein</fullName>
    </submittedName>
</protein>
<feature type="compositionally biased region" description="Low complexity" evidence="1">
    <location>
        <begin position="99"/>
        <end position="110"/>
    </location>
</feature>
<dbReference type="Proteomes" id="UP000522262">
    <property type="component" value="Unassembled WGS sequence"/>
</dbReference>
<evidence type="ECO:0000313" key="4">
    <source>
        <dbReference type="Proteomes" id="UP000522262"/>
    </source>
</evidence>
<name>A0A8H5N078_9HYPO</name>
<proteinExistence type="predicted"/>
<evidence type="ECO:0000256" key="1">
    <source>
        <dbReference type="SAM" id="MobiDB-lite"/>
    </source>
</evidence>
<comment type="caution">
    <text evidence="3">The sequence shown here is derived from an EMBL/GenBank/DDBJ whole genome shotgun (WGS) entry which is preliminary data.</text>
</comment>
<dbReference type="EMBL" id="JAAOAM010000106">
    <property type="protein sequence ID" value="KAF5547462.1"/>
    <property type="molecule type" value="Genomic_DNA"/>
</dbReference>
<organism evidence="3 4">
    <name type="scientific">Fusarium mexicanum</name>
    <dbReference type="NCBI Taxonomy" id="751941"/>
    <lineage>
        <taxon>Eukaryota</taxon>
        <taxon>Fungi</taxon>
        <taxon>Dikarya</taxon>
        <taxon>Ascomycota</taxon>
        <taxon>Pezizomycotina</taxon>
        <taxon>Sordariomycetes</taxon>
        <taxon>Hypocreomycetidae</taxon>
        <taxon>Hypocreales</taxon>
        <taxon>Nectriaceae</taxon>
        <taxon>Fusarium</taxon>
        <taxon>Fusarium fujikuroi species complex</taxon>
    </lineage>
</organism>
<keyword evidence="2" id="KW-0812">Transmembrane</keyword>
<evidence type="ECO:0000256" key="2">
    <source>
        <dbReference type="SAM" id="Phobius"/>
    </source>
</evidence>
<gene>
    <name evidence="3" type="ORF">FMEXI_5158</name>
</gene>
<accession>A0A8H5N078</accession>
<keyword evidence="2" id="KW-0472">Membrane</keyword>
<evidence type="ECO:0000313" key="3">
    <source>
        <dbReference type="EMBL" id="KAF5547462.1"/>
    </source>
</evidence>
<feature type="region of interest" description="Disordered" evidence="1">
    <location>
        <begin position="99"/>
        <end position="187"/>
    </location>
</feature>
<reference evidence="3 4" key="1">
    <citation type="submission" date="2020-05" db="EMBL/GenBank/DDBJ databases">
        <title>Identification and distribution of gene clusters putatively required for synthesis of sphingolipid metabolism inhibitors in phylogenetically diverse species of the filamentous fungus Fusarium.</title>
        <authorList>
            <person name="Kim H.-S."/>
            <person name="Busman M."/>
            <person name="Brown D.W."/>
            <person name="Divon H."/>
            <person name="Uhlig S."/>
            <person name="Proctor R.H."/>
        </authorList>
    </citation>
    <scope>NUCLEOTIDE SEQUENCE [LARGE SCALE GENOMIC DNA]</scope>
    <source>
        <strain evidence="3 4">NRRL 53147</strain>
    </source>
</reference>